<dbReference type="RefSeq" id="WP_062075441.1">
    <property type="nucleotide sequence ID" value="NZ_BBRC01000008.1"/>
</dbReference>
<dbReference type="Pfam" id="PF13420">
    <property type="entry name" value="Acetyltransf_4"/>
    <property type="match status" value="1"/>
</dbReference>
<dbReference type="PANTHER" id="PTHR43072:SF23">
    <property type="entry name" value="UPF0039 PROTEIN C11D3.02C"/>
    <property type="match status" value="1"/>
</dbReference>
<protein>
    <submittedName>
        <fullName evidence="4">Phosphinothricin acetyltransferase</fullName>
        <ecNumber evidence="4">2.3.1.183</ecNumber>
    </submittedName>
</protein>
<dbReference type="AlphaFoldDB" id="A0A7Y9Z7I0"/>
<dbReference type="SUPFAM" id="SSF55729">
    <property type="entry name" value="Acyl-CoA N-acyltransferases (Nat)"/>
    <property type="match status" value="1"/>
</dbReference>
<organism evidence="4 5">
    <name type="scientific">Demequina lutea</name>
    <dbReference type="NCBI Taxonomy" id="431489"/>
    <lineage>
        <taxon>Bacteria</taxon>
        <taxon>Bacillati</taxon>
        <taxon>Actinomycetota</taxon>
        <taxon>Actinomycetes</taxon>
        <taxon>Micrococcales</taxon>
        <taxon>Demequinaceae</taxon>
        <taxon>Demequina</taxon>
    </lineage>
</organism>
<proteinExistence type="predicted"/>
<dbReference type="PROSITE" id="PS51186">
    <property type="entry name" value="GNAT"/>
    <property type="match status" value="1"/>
</dbReference>
<keyword evidence="2 4" id="KW-0012">Acyltransferase</keyword>
<feature type="domain" description="N-acetyltransferase" evidence="3">
    <location>
        <begin position="5"/>
        <end position="175"/>
    </location>
</feature>
<accession>A0A7Y9Z7I0</accession>
<evidence type="ECO:0000313" key="4">
    <source>
        <dbReference type="EMBL" id="NYI40041.1"/>
    </source>
</evidence>
<reference evidence="4 5" key="1">
    <citation type="submission" date="2020-07" db="EMBL/GenBank/DDBJ databases">
        <title>Sequencing the genomes of 1000 actinobacteria strains.</title>
        <authorList>
            <person name="Klenk H.-P."/>
        </authorList>
    </citation>
    <scope>NUCLEOTIDE SEQUENCE [LARGE SCALE GENOMIC DNA]</scope>
    <source>
        <strain evidence="4 5">DSM 19970</strain>
    </source>
</reference>
<keyword evidence="1 4" id="KW-0808">Transferase</keyword>
<dbReference type="Gene3D" id="3.40.630.30">
    <property type="match status" value="1"/>
</dbReference>
<keyword evidence="5" id="KW-1185">Reference proteome</keyword>
<dbReference type="InterPro" id="IPR000182">
    <property type="entry name" value="GNAT_dom"/>
</dbReference>
<dbReference type="PANTHER" id="PTHR43072">
    <property type="entry name" value="N-ACETYLTRANSFERASE"/>
    <property type="match status" value="1"/>
</dbReference>
<comment type="caution">
    <text evidence="4">The sequence shown here is derived from an EMBL/GenBank/DDBJ whole genome shotgun (WGS) entry which is preliminary data.</text>
</comment>
<gene>
    <name evidence="4" type="ORF">BKA03_000160</name>
</gene>
<dbReference type="EMBL" id="JACBZO010000001">
    <property type="protein sequence ID" value="NYI40041.1"/>
    <property type="molecule type" value="Genomic_DNA"/>
</dbReference>
<dbReference type="EC" id="2.3.1.183" evidence="4"/>
<name>A0A7Y9Z7I0_9MICO</name>
<dbReference type="CDD" id="cd04301">
    <property type="entry name" value="NAT_SF"/>
    <property type="match status" value="1"/>
</dbReference>
<evidence type="ECO:0000259" key="3">
    <source>
        <dbReference type="PROSITE" id="PS51186"/>
    </source>
</evidence>
<dbReference type="Proteomes" id="UP000547973">
    <property type="component" value="Unassembled WGS sequence"/>
</dbReference>
<evidence type="ECO:0000256" key="1">
    <source>
        <dbReference type="ARBA" id="ARBA00022679"/>
    </source>
</evidence>
<evidence type="ECO:0000313" key="5">
    <source>
        <dbReference type="Proteomes" id="UP000547973"/>
    </source>
</evidence>
<dbReference type="GO" id="GO:0102971">
    <property type="term" value="F:phosphinothricin N-acetyltransferase activity"/>
    <property type="evidence" value="ECO:0007669"/>
    <property type="project" value="UniProtKB-EC"/>
</dbReference>
<evidence type="ECO:0000256" key="2">
    <source>
        <dbReference type="ARBA" id="ARBA00023315"/>
    </source>
</evidence>
<sequence>MTARFEMRDARQDDGAALARIYNHYIRETVITFEVEELGDAEMSARVTKIQAAGLPWLVAERDGAVRGFAYAGPFRERAAYAHTLETSVYLDLAARGSGLGTALFAELFARLADLDQGHSPHAPVHALMGVIALPNDASVALHERFGMKHVGTFPEVGRKFDRWIDVGYWQATLD</sequence>
<dbReference type="InterPro" id="IPR016181">
    <property type="entry name" value="Acyl_CoA_acyltransferase"/>
</dbReference>